<dbReference type="InterPro" id="IPR050266">
    <property type="entry name" value="AB_hydrolase_sf"/>
</dbReference>
<name>A0A934X1D8_9BACT</name>
<evidence type="ECO:0000313" key="3">
    <source>
        <dbReference type="Proteomes" id="UP000611723"/>
    </source>
</evidence>
<evidence type="ECO:0000313" key="2">
    <source>
        <dbReference type="EMBL" id="MBK6266702.1"/>
    </source>
</evidence>
<gene>
    <name evidence="2" type="ORF">JKA74_16775</name>
</gene>
<dbReference type="SUPFAM" id="SSF53474">
    <property type="entry name" value="alpha/beta-Hydrolases"/>
    <property type="match status" value="1"/>
</dbReference>
<keyword evidence="2" id="KW-0378">Hydrolase</keyword>
<accession>A0A934X1D8</accession>
<dbReference type="InterPro" id="IPR000073">
    <property type="entry name" value="AB_hydrolase_1"/>
</dbReference>
<protein>
    <submittedName>
        <fullName evidence="2">Alpha/beta hydrolase</fullName>
    </submittedName>
</protein>
<dbReference type="Gene3D" id="3.40.50.1820">
    <property type="entry name" value="alpha/beta hydrolase"/>
    <property type="match status" value="1"/>
</dbReference>
<dbReference type="AlphaFoldDB" id="A0A934X1D8"/>
<dbReference type="RefSeq" id="WP_201432389.1">
    <property type="nucleotide sequence ID" value="NZ_JAEQBW010000010.1"/>
</dbReference>
<dbReference type="EMBL" id="JAEQBW010000010">
    <property type="protein sequence ID" value="MBK6266702.1"/>
    <property type="molecule type" value="Genomic_DNA"/>
</dbReference>
<feature type="domain" description="AB hydrolase-1" evidence="1">
    <location>
        <begin position="46"/>
        <end position="288"/>
    </location>
</feature>
<evidence type="ECO:0000259" key="1">
    <source>
        <dbReference type="Pfam" id="PF12697"/>
    </source>
</evidence>
<sequence length="301" mass="34161">MKNILCKNSNAQRWTALLVALLFATGVLGQNNYSFKVEKSGQGKPLIFIPGLISGGDVWDGTVAHFSKNYECHVLTLAGFAGQAPIESPPYLETYKEDIIRYIKSNSLTEVSLVGHSIGGYLSMMIGLEQDSAIQQLIIVDALPFFSLTFNPNAKEGFDQASADQYIENFKAYNQEQIDSYRRMTAKGMITDSIYWDKVVQWAKSSDLKTEAYCSHEMMATDLRDKLANMKTPMLVLAAWQKTEMYPNYTLEYAQQIYNSQYEKAPNCQVVVAEDSKHFIMYDQPDWLYSQMENFLLNPSK</sequence>
<reference evidence="2" key="1">
    <citation type="submission" date="2021-01" db="EMBL/GenBank/DDBJ databases">
        <title>Marivirga aurantiaca sp. nov., isolated from intertidal surface sediments.</title>
        <authorList>
            <person name="Zhang M."/>
        </authorList>
    </citation>
    <scope>NUCLEOTIDE SEQUENCE</scope>
    <source>
        <strain evidence="2">S37H4</strain>
    </source>
</reference>
<dbReference type="InterPro" id="IPR029058">
    <property type="entry name" value="AB_hydrolase_fold"/>
</dbReference>
<dbReference type="GO" id="GO:0016787">
    <property type="term" value="F:hydrolase activity"/>
    <property type="evidence" value="ECO:0007669"/>
    <property type="project" value="UniProtKB-KW"/>
</dbReference>
<dbReference type="PANTHER" id="PTHR43798">
    <property type="entry name" value="MONOACYLGLYCEROL LIPASE"/>
    <property type="match status" value="1"/>
</dbReference>
<organism evidence="2 3">
    <name type="scientific">Marivirga aurantiaca</name>
    <dbReference type="NCBI Taxonomy" id="2802615"/>
    <lineage>
        <taxon>Bacteria</taxon>
        <taxon>Pseudomonadati</taxon>
        <taxon>Bacteroidota</taxon>
        <taxon>Cytophagia</taxon>
        <taxon>Cytophagales</taxon>
        <taxon>Marivirgaceae</taxon>
        <taxon>Marivirga</taxon>
    </lineage>
</organism>
<dbReference type="Pfam" id="PF12697">
    <property type="entry name" value="Abhydrolase_6"/>
    <property type="match status" value="1"/>
</dbReference>
<dbReference type="Proteomes" id="UP000611723">
    <property type="component" value="Unassembled WGS sequence"/>
</dbReference>
<comment type="caution">
    <text evidence="2">The sequence shown here is derived from an EMBL/GenBank/DDBJ whole genome shotgun (WGS) entry which is preliminary data.</text>
</comment>
<proteinExistence type="predicted"/>
<keyword evidence="3" id="KW-1185">Reference proteome</keyword>